<feature type="signal peptide" evidence="1">
    <location>
        <begin position="1"/>
        <end position="25"/>
    </location>
</feature>
<dbReference type="EMBL" id="AFZE01000056">
    <property type="protein sequence ID" value="EHL11053.1"/>
    <property type="molecule type" value="Genomic_DNA"/>
</dbReference>
<keyword evidence="1" id="KW-0732">Signal</keyword>
<sequence>MKKNLSKIVLLVSLIVGLSSYTSNAQTVTKSEDLDMDGKTDNIVLTVEKDAFFGQLYKSISINGKSFDLSQYNANKFSVLDINSKDKQKEIVFTSMGEDSIGDAYIFTYKNKNLEKIGNLSVKGGDLQVNTKLNRVEIQKYTNFASDYVQYYEKYTIENGKLKNITPDEKNLFSEPHPKKILKYKMSKSLNTFSDAKMKKAGETVKPGEIITILAFNTKADYFKIKTSSGKIGYVPIVITDKEINGGSIKALKQYEKDYNQNNPFEVANIQFN</sequence>
<reference evidence="2 3" key="1">
    <citation type="submission" date="2011-08" db="EMBL/GenBank/DDBJ databases">
        <title>The Genome Sequence of Eubacteriaceae bacterium ACC19a.</title>
        <authorList>
            <consortium name="The Broad Institute Genome Sequencing Platform"/>
            <person name="Earl A."/>
            <person name="Ward D."/>
            <person name="Feldgarden M."/>
            <person name="Gevers D."/>
            <person name="Sizova M."/>
            <person name="Hazen A."/>
            <person name="Epstein S."/>
            <person name="Young S.K."/>
            <person name="Zeng Q."/>
            <person name="Gargeya S."/>
            <person name="Fitzgerald M."/>
            <person name="Haas B."/>
            <person name="Abouelleil A."/>
            <person name="Alvarado L."/>
            <person name="Arachchi H.M."/>
            <person name="Berlin A."/>
            <person name="Brown A."/>
            <person name="Chapman S.B."/>
            <person name="Chen Z."/>
            <person name="Dunbar C."/>
            <person name="Freedman E."/>
            <person name="Gearin G."/>
            <person name="Gellesch M."/>
            <person name="Goldberg J."/>
            <person name="Griggs A."/>
            <person name="Gujja S."/>
            <person name="Heiman D."/>
            <person name="Howarth C."/>
            <person name="Larson L."/>
            <person name="Lui A."/>
            <person name="MacDonald P.J.P."/>
            <person name="Montmayeur A."/>
            <person name="Murphy C."/>
            <person name="Neiman D."/>
            <person name="Pearson M."/>
            <person name="Priest M."/>
            <person name="Roberts A."/>
            <person name="Saif S."/>
            <person name="Shea T."/>
            <person name="Shenoy N."/>
            <person name="Sisk P."/>
            <person name="Stolte C."/>
            <person name="Sykes S."/>
            <person name="Wortman J."/>
            <person name="Nusbaum C."/>
            <person name="Birren B."/>
        </authorList>
    </citation>
    <scope>NUCLEOTIDE SEQUENCE [LARGE SCALE GENOMIC DNA]</scope>
    <source>
        <strain evidence="2 3">ACC19a</strain>
    </source>
</reference>
<dbReference type="BioCyc" id="EBAC796937-HMP:GMGH-592-MONOMER"/>
<comment type="caution">
    <text evidence="2">The sequence shown here is derived from an EMBL/GenBank/DDBJ whole genome shotgun (WGS) entry which is preliminary data.</text>
</comment>
<evidence type="ECO:0000313" key="3">
    <source>
        <dbReference type="Proteomes" id="UP000006437"/>
    </source>
</evidence>
<dbReference type="Proteomes" id="UP000006437">
    <property type="component" value="Unassembled WGS sequence"/>
</dbReference>
<gene>
    <name evidence="2" type="ORF">HMPREF9629_00590</name>
</gene>
<organism evidence="2 3">
    <name type="scientific">Peptoanaerobacter stomatis</name>
    <dbReference type="NCBI Taxonomy" id="796937"/>
    <lineage>
        <taxon>Bacteria</taxon>
        <taxon>Bacillati</taxon>
        <taxon>Bacillota</taxon>
        <taxon>Clostridia</taxon>
        <taxon>Peptostreptococcales</taxon>
        <taxon>Filifactoraceae</taxon>
        <taxon>Peptoanaerobacter</taxon>
    </lineage>
</organism>
<dbReference type="AlphaFoldDB" id="G9X2I3"/>
<protein>
    <recommendedName>
        <fullName evidence="4">SH3b domain-containing protein</fullName>
    </recommendedName>
</protein>
<proteinExistence type="predicted"/>
<name>G9X2I3_9FIRM</name>
<evidence type="ECO:0000256" key="1">
    <source>
        <dbReference type="SAM" id="SignalP"/>
    </source>
</evidence>
<evidence type="ECO:0008006" key="4">
    <source>
        <dbReference type="Google" id="ProtNLM"/>
    </source>
</evidence>
<accession>G9X2I3</accession>
<evidence type="ECO:0000313" key="2">
    <source>
        <dbReference type="EMBL" id="EHL11053.1"/>
    </source>
</evidence>
<dbReference type="HOGENOM" id="CLU_1018820_0_0_9"/>
<dbReference type="RefSeq" id="WP_009524826.1">
    <property type="nucleotide sequence ID" value="NZ_JH414548.1"/>
</dbReference>
<feature type="chain" id="PRO_5003528261" description="SH3b domain-containing protein" evidence="1">
    <location>
        <begin position="26"/>
        <end position="273"/>
    </location>
</feature>